<proteinExistence type="predicted"/>
<dbReference type="GO" id="GO:0006338">
    <property type="term" value="P:chromatin remodeling"/>
    <property type="evidence" value="ECO:0007669"/>
    <property type="project" value="TreeGrafter"/>
</dbReference>
<comment type="caution">
    <text evidence="5">The sequence shown here is derived from an EMBL/GenBank/DDBJ whole genome shotgun (WGS) entry which is preliminary data.</text>
</comment>
<dbReference type="FunFam" id="1.20.920.10:FF:000002">
    <property type="entry name" value="Bromodomain-containing protein 4"/>
    <property type="match status" value="2"/>
</dbReference>
<dbReference type="PRINTS" id="PR00503">
    <property type="entry name" value="BROMODOMAIN"/>
</dbReference>
<evidence type="ECO:0000256" key="1">
    <source>
        <dbReference type="ARBA" id="ARBA00022737"/>
    </source>
</evidence>
<evidence type="ECO:0000259" key="4">
    <source>
        <dbReference type="PROSITE" id="PS50014"/>
    </source>
</evidence>
<dbReference type="SUPFAM" id="SSF47370">
    <property type="entry name" value="Bromodomain"/>
    <property type="match status" value="2"/>
</dbReference>
<evidence type="ECO:0000313" key="6">
    <source>
        <dbReference type="Proteomes" id="UP000801492"/>
    </source>
</evidence>
<dbReference type="InterPro" id="IPR018359">
    <property type="entry name" value="Bromodomain_CS"/>
</dbReference>
<dbReference type="PANTHER" id="PTHR22880:SF225">
    <property type="entry name" value="BROMODOMAIN-CONTAINING PROTEIN BET-1-RELATED"/>
    <property type="match status" value="1"/>
</dbReference>
<dbReference type="SMART" id="SM00297">
    <property type="entry name" value="BROMO"/>
    <property type="match status" value="2"/>
</dbReference>
<gene>
    <name evidence="5" type="ORF">ILUMI_01373</name>
</gene>
<dbReference type="Gene3D" id="1.20.920.10">
    <property type="entry name" value="Bromodomain-like"/>
    <property type="match status" value="2"/>
</dbReference>
<dbReference type="InterPro" id="IPR036427">
    <property type="entry name" value="Bromodomain-like_sf"/>
</dbReference>
<dbReference type="OrthoDB" id="784962at2759"/>
<keyword evidence="2 3" id="KW-0103">Bromodomain</keyword>
<evidence type="ECO:0000313" key="5">
    <source>
        <dbReference type="EMBL" id="KAF2904808.1"/>
    </source>
</evidence>
<dbReference type="PROSITE" id="PS00633">
    <property type="entry name" value="BROMODOMAIN_1"/>
    <property type="match status" value="2"/>
</dbReference>
<evidence type="ECO:0000256" key="2">
    <source>
        <dbReference type="ARBA" id="ARBA00023117"/>
    </source>
</evidence>
<dbReference type="AlphaFoldDB" id="A0A8K0DET0"/>
<dbReference type="GO" id="GO:0000785">
    <property type="term" value="C:chromatin"/>
    <property type="evidence" value="ECO:0007669"/>
    <property type="project" value="TreeGrafter"/>
</dbReference>
<accession>A0A8K0DET0</accession>
<dbReference type="Pfam" id="PF00439">
    <property type="entry name" value="Bromodomain"/>
    <property type="match status" value="2"/>
</dbReference>
<dbReference type="InterPro" id="IPR001487">
    <property type="entry name" value="Bromodomain"/>
</dbReference>
<evidence type="ECO:0000256" key="3">
    <source>
        <dbReference type="PROSITE-ProRule" id="PRU00035"/>
    </source>
</evidence>
<reference evidence="5" key="1">
    <citation type="submission" date="2019-08" db="EMBL/GenBank/DDBJ databases">
        <title>The genome of the North American firefly Photinus pyralis.</title>
        <authorList>
            <consortium name="Photinus pyralis genome working group"/>
            <person name="Fallon T.R."/>
            <person name="Sander Lower S.E."/>
            <person name="Weng J.-K."/>
        </authorList>
    </citation>
    <scope>NUCLEOTIDE SEQUENCE</scope>
    <source>
        <strain evidence="5">TRF0915ILg1</strain>
        <tissue evidence="5">Whole body</tissue>
    </source>
</reference>
<dbReference type="Proteomes" id="UP000801492">
    <property type="component" value="Unassembled WGS sequence"/>
</dbReference>
<keyword evidence="6" id="KW-1185">Reference proteome</keyword>
<protein>
    <recommendedName>
        <fullName evidence="4">Bromo domain-containing protein</fullName>
    </recommendedName>
</protein>
<dbReference type="GO" id="GO:0005634">
    <property type="term" value="C:nucleus"/>
    <property type="evidence" value="ECO:0007669"/>
    <property type="project" value="TreeGrafter"/>
</dbReference>
<dbReference type="PANTHER" id="PTHR22880">
    <property type="entry name" value="FALZ-RELATED BROMODOMAIN-CONTAINING PROTEINS"/>
    <property type="match status" value="1"/>
</dbReference>
<sequence length="357" mass="41177">MYHYKNTFIYYTPLSKTVNSNSTNMPAVDPADGIIQVPVQPDRPGRLTNQLQFLRNNVLALLWKHPNAWPFKQPVNVIKLNLPDYYAVITQPMDFGSIKKRLENNYYWSATECIHDFNTVFTNCYTYNRPDHEVVKMANTLEKLFLEELREMPKEEHVIAQDLLNVHQNQDVSQRINEPGAPPVNQPIAPPVNQPIAPPVNRPIAPPVNRPIAPQIDLWNDNVQPLIQPEVQRPPDNPGRLTNKLQYLKDVVLPAVWNHPQAWPFNEPVDPVSFNIPDYYEVIKFPMDFGTIKQRLNNNYYMSASECIHDFNTVFTNCYTYNNPSYEVVSLAKAVEEIFVNKLQEMPNGEEIAIVLP</sequence>
<dbReference type="EMBL" id="VTPC01000674">
    <property type="protein sequence ID" value="KAF2904808.1"/>
    <property type="molecule type" value="Genomic_DNA"/>
</dbReference>
<name>A0A8K0DET0_IGNLU</name>
<dbReference type="PROSITE" id="PS50014">
    <property type="entry name" value="BROMODOMAIN_2"/>
    <property type="match status" value="2"/>
</dbReference>
<feature type="domain" description="Bromo" evidence="4">
    <location>
        <begin position="257"/>
        <end position="329"/>
    </location>
</feature>
<dbReference type="GO" id="GO:0006355">
    <property type="term" value="P:regulation of DNA-templated transcription"/>
    <property type="evidence" value="ECO:0007669"/>
    <property type="project" value="TreeGrafter"/>
</dbReference>
<organism evidence="5 6">
    <name type="scientific">Ignelater luminosus</name>
    <name type="common">Cucubano</name>
    <name type="synonym">Pyrophorus luminosus</name>
    <dbReference type="NCBI Taxonomy" id="2038154"/>
    <lineage>
        <taxon>Eukaryota</taxon>
        <taxon>Metazoa</taxon>
        <taxon>Ecdysozoa</taxon>
        <taxon>Arthropoda</taxon>
        <taxon>Hexapoda</taxon>
        <taxon>Insecta</taxon>
        <taxon>Pterygota</taxon>
        <taxon>Neoptera</taxon>
        <taxon>Endopterygota</taxon>
        <taxon>Coleoptera</taxon>
        <taxon>Polyphaga</taxon>
        <taxon>Elateriformia</taxon>
        <taxon>Elateroidea</taxon>
        <taxon>Elateridae</taxon>
        <taxon>Agrypninae</taxon>
        <taxon>Pyrophorini</taxon>
        <taxon>Ignelater</taxon>
    </lineage>
</organism>
<keyword evidence="1" id="KW-0677">Repeat</keyword>
<feature type="domain" description="Bromo" evidence="4">
    <location>
        <begin position="63"/>
        <end position="135"/>
    </location>
</feature>
<dbReference type="InterPro" id="IPR050935">
    <property type="entry name" value="Bromo_chromatin_reader"/>
</dbReference>